<dbReference type="GO" id="GO:0005524">
    <property type="term" value="F:ATP binding"/>
    <property type="evidence" value="ECO:0007669"/>
    <property type="project" value="UniProtKB-KW"/>
</dbReference>
<dbReference type="AlphaFoldDB" id="X1FUL6"/>
<reference evidence="5" key="1">
    <citation type="journal article" date="2014" name="Front. Microbiol.">
        <title>High frequency of phylogenetically diverse reductive dehalogenase-homologous genes in deep subseafloor sedimentary metagenomes.</title>
        <authorList>
            <person name="Kawai M."/>
            <person name="Futagami T."/>
            <person name="Toyoda A."/>
            <person name="Takaki Y."/>
            <person name="Nishi S."/>
            <person name="Hori S."/>
            <person name="Arai W."/>
            <person name="Tsubouchi T."/>
            <person name="Morono Y."/>
            <person name="Uchiyama I."/>
            <person name="Ito T."/>
            <person name="Fujiyama A."/>
            <person name="Inagaki F."/>
            <person name="Takami H."/>
        </authorList>
    </citation>
    <scope>NUCLEOTIDE SEQUENCE</scope>
    <source>
        <strain evidence="5">Expedition CK06-06</strain>
    </source>
</reference>
<dbReference type="CDD" id="cd16442">
    <property type="entry name" value="BPL"/>
    <property type="match status" value="1"/>
</dbReference>
<dbReference type="InterPro" id="IPR004143">
    <property type="entry name" value="BPL_LPL_catalytic"/>
</dbReference>
<accession>X1FUL6</accession>
<keyword evidence="3" id="KW-0067">ATP-binding</keyword>
<evidence type="ECO:0000256" key="1">
    <source>
        <dbReference type="ARBA" id="ARBA00022598"/>
    </source>
</evidence>
<evidence type="ECO:0000313" key="5">
    <source>
        <dbReference type="EMBL" id="GAH48712.1"/>
    </source>
</evidence>
<dbReference type="NCBIfam" id="TIGR00121">
    <property type="entry name" value="birA_ligase"/>
    <property type="match status" value="1"/>
</dbReference>
<protein>
    <recommendedName>
        <fullName evidence="4">BPL/LPL catalytic domain-containing protein</fullName>
    </recommendedName>
</protein>
<dbReference type="PANTHER" id="PTHR12835">
    <property type="entry name" value="BIOTIN PROTEIN LIGASE"/>
    <property type="match status" value="1"/>
</dbReference>
<dbReference type="Gene3D" id="2.30.30.100">
    <property type="match status" value="1"/>
</dbReference>
<dbReference type="Gene3D" id="3.30.930.10">
    <property type="entry name" value="Bira Bifunctional Protein, Domain 2"/>
    <property type="match status" value="1"/>
</dbReference>
<sequence>IIVDEQTAGKGRIKRVWLSPKGNIALSVILYPSIDYLPSLIMLASLAVIHSIEEVTDLKSQLKWPNDVIINGKKVCGILIESNVRGDIVDYAIIGIGINVNLRLYDFPEIQPTATSLSEERGRDVSRLNVIRCLLVEIEKLYLALSAGGSIYEEWRDNLVTLGRRVQVKSGATIYEGIAESVARDGSLLLRHSDGNLTKVVAGDVTLRD</sequence>
<dbReference type="Pfam" id="PF03099">
    <property type="entry name" value="BPL_LplA_LipB"/>
    <property type="match status" value="1"/>
</dbReference>
<proteinExistence type="predicted"/>
<dbReference type="PANTHER" id="PTHR12835:SF5">
    <property type="entry name" value="BIOTIN--PROTEIN LIGASE"/>
    <property type="match status" value="1"/>
</dbReference>
<evidence type="ECO:0000256" key="2">
    <source>
        <dbReference type="ARBA" id="ARBA00022741"/>
    </source>
</evidence>
<dbReference type="SUPFAM" id="SSF55681">
    <property type="entry name" value="Class II aaRS and biotin synthetases"/>
    <property type="match status" value="1"/>
</dbReference>
<feature type="non-terminal residue" evidence="5">
    <location>
        <position position="1"/>
    </location>
</feature>
<keyword evidence="1" id="KW-0436">Ligase</keyword>
<dbReference type="GO" id="GO:0004077">
    <property type="term" value="F:biotin--[biotin carboxyl-carrier protein] ligase activity"/>
    <property type="evidence" value="ECO:0007669"/>
    <property type="project" value="InterPro"/>
</dbReference>
<organism evidence="5">
    <name type="scientific">marine sediment metagenome</name>
    <dbReference type="NCBI Taxonomy" id="412755"/>
    <lineage>
        <taxon>unclassified sequences</taxon>
        <taxon>metagenomes</taxon>
        <taxon>ecological metagenomes</taxon>
    </lineage>
</organism>
<dbReference type="InterPro" id="IPR004408">
    <property type="entry name" value="Biotin_CoA_COase_ligase"/>
</dbReference>
<dbReference type="Pfam" id="PF02237">
    <property type="entry name" value="BPL_C"/>
    <property type="match status" value="1"/>
</dbReference>
<dbReference type="EMBL" id="BARU01023027">
    <property type="protein sequence ID" value="GAH48712.1"/>
    <property type="molecule type" value="Genomic_DNA"/>
</dbReference>
<keyword evidence="2" id="KW-0547">Nucleotide-binding</keyword>
<dbReference type="GO" id="GO:0005737">
    <property type="term" value="C:cytoplasm"/>
    <property type="evidence" value="ECO:0007669"/>
    <property type="project" value="TreeGrafter"/>
</dbReference>
<dbReference type="InterPro" id="IPR008988">
    <property type="entry name" value="Transcriptional_repressor_C"/>
</dbReference>
<evidence type="ECO:0000259" key="4">
    <source>
        <dbReference type="PROSITE" id="PS51733"/>
    </source>
</evidence>
<feature type="domain" description="BPL/LPL catalytic" evidence="4">
    <location>
        <begin position="1"/>
        <end position="146"/>
    </location>
</feature>
<evidence type="ECO:0000256" key="3">
    <source>
        <dbReference type="ARBA" id="ARBA00022840"/>
    </source>
</evidence>
<dbReference type="SUPFAM" id="SSF50037">
    <property type="entry name" value="C-terminal domain of transcriptional repressors"/>
    <property type="match status" value="1"/>
</dbReference>
<name>X1FUL6_9ZZZZ</name>
<dbReference type="InterPro" id="IPR003142">
    <property type="entry name" value="BPL_C"/>
</dbReference>
<gene>
    <name evidence="5" type="ORF">S03H2_37411</name>
</gene>
<dbReference type="InterPro" id="IPR045864">
    <property type="entry name" value="aa-tRNA-synth_II/BPL/LPL"/>
</dbReference>
<dbReference type="PROSITE" id="PS51733">
    <property type="entry name" value="BPL_LPL_CATALYTIC"/>
    <property type="match status" value="1"/>
</dbReference>
<comment type="caution">
    <text evidence="5">The sequence shown here is derived from an EMBL/GenBank/DDBJ whole genome shotgun (WGS) entry which is preliminary data.</text>
</comment>